<proteinExistence type="predicted"/>
<feature type="region of interest" description="Disordered" evidence="1">
    <location>
        <begin position="52"/>
        <end position="71"/>
    </location>
</feature>
<protein>
    <recommendedName>
        <fullName evidence="3">Polysaccharide lyase-like protein</fullName>
    </recommendedName>
</protein>
<organism evidence="2">
    <name type="scientific">uncultured Solirubrobacteraceae bacterium</name>
    <dbReference type="NCBI Taxonomy" id="1162706"/>
    <lineage>
        <taxon>Bacteria</taxon>
        <taxon>Bacillati</taxon>
        <taxon>Actinomycetota</taxon>
        <taxon>Thermoleophilia</taxon>
        <taxon>Solirubrobacterales</taxon>
        <taxon>Solirubrobacteraceae</taxon>
        <taxon>environmental samples</taxon>
    </lineage>
</organism>
<dbReference type="Pfam" id="PF14099">
    <property type="entry name" value="Polysacc_lyase"/>
    <property type="match status" value="1"/>
</dbReference>
<sequence>MRLIGRSGSEYAIMSTVSATHQRRRSRRLIFAAAAALLVLAIALVVSDRFGGDEASRPAQEPTSSPQKPAKLVFSSDFSDGIDEFSEQIHPERISAVDDPVLGSDRKVLKFEVYNEDTGPTENPRAQLETPRDFEEGDDRFAGFSYYFPEEFPTELPSQAWVSLGSIAYGPPYDGAGPLSIRVQNAVDGSGAEIRWQRNDTYDNDIPWIGPKIEDIQGRWVDFVFRAKLGRDSDDGFVELWMNTGSGWERQKLDGDEEHLEMNTYDDSNDGGPNNSRLGLYYRADIPGPLTLYQGPIKIATAGEGAFELVAPDSYR</sequence>
<reference evidence="2" key="1">
    <citation type="submission" date="2020-02" db="EMBL/GenBank/DDBJ databases">
        <authorList>
            <person name="Meier V. D."/>
        </authorList>
    </citation>
    <scope>NUCLEOTIDE SEQUENCE</scope>
    <source>
        <strain evidence="2">AVDCRST_MAG38</strain>
    </source>
</reference>
<accession>A0A6J4R7T3</accession>
<dbReference type="InterPro" id="IPR025975">
    <property type="entry name" value="Polysacc_lyase"/>
</dbReference>
<dbReference type="EMBL" id="CADCVJ010000040">
    <property type="protein sequence ID" value="CAA9465176.1"/>
    <property type="molecule type" value="Genomic_DNA"/>
</dbReference>
<dbReference type="Gene3D" id="2.60.120.200">
    <property type="match status" value="1"/>
</dbReference>
<dbReference type="AlphaFoldDB" id="A0A6J4R7T3"/>
<gene>
    <name evidence="2" type="ORF">AVDCRST_MAG38-770</name>
</gene>
<name>A0A6J4R7T3_9ACTN</name>
<evidence type="ECO:0000313" key="2">
    <source>
        <dbReference type="EMBL" id="CAA9465176.1"/>
    </source>
</evidence>
<evidence type="ECO:0008006" key="3">
    <source>
        <dbReference type="Google" id="ProtNLM"/>
    </source>
</evidence>
<evidence type="ECO:0000256" key="1">
    <source>
        <dbReference type="SAM" id="MobiDB-lite"/>
    </source>
</evidence>